<reference evidence="2" key="1">
    <citation type="journal article" date="2022" name="Mol. Ecol. Resour.">
        <title>The genomes of chicory, endive, great burdock and yacon provide insights into Asteraceae palaeo-polyploidization history and plant inulin production.</title>
        <authorList>
            <person name="Fan W."/>
            <person name="Wang S."/>
            <person name="Wang H."/>
            <person name="Wang A."/>
            <person name="Jiang F."/>
            <person name="Liu H."/>
            <person name="Zhao H."/>
            <person name="Xu D."/>
            <person name="Zhang Y."/>
        </authorList>
    </citation>
    <scope>NUCLEOTIDE SEQUENCE [LARGE SCALE GENOMIC DNA]</scope>
    <source>
        <strain evidence="2">cv. Punajuju</strain>
    </source>
</reference>
<keyword evidence="2" id="KW-1185">Reference proteome</keyword>
<reference evidence="1 2" key="2">
    <citation type="journal article" date="2022" name="Mol. Ecol. Resour.">
        <title>The genomes of chicory, endive, great burdock and yacon provide insights into Asteraceae paleo-polyploidization history and plant inulin production.</title>
        <authorList>
            <person name="Fan W."/>
            <person name="Wang S."/>
            <person name="Wang H."/>
            <person name="Wang A."/>
            <person name="Jiang F."/>
            <person name="Liu H."/>
            <person name="Zhao H."/>
            <person name="Xu D."/>
            <person name="Zhang Y."/>
        </authorList>
    </citation>
    <scope>NUCLEOTIDE SEQUENCE [LARGE SCALE GENOMIC DNA]</scope>
    <source>
        <strain evidence="2">cv. Punajuju</strain>
        <tissue evidence="1">Leaves</tissue>
    </source>
</reference>
<name>A0ACB9GIB4_CICIN</name>
<comment type="caution">
    <text evidence="1">The sequence shown here is derived from an EMBL/GenBank/DDBJ whole genome shotgun (WGS) entry which is preliminary data.</text>
</comment>
<evidence type="ECO:0000313" key="1">
    <source>
        <dbReference type="EMBL" id="KAI3782487.1"/>
    </source>
</evidence>
<sequence>MVTGVEVVVVLAAAIKATIAVYLIDHLSVVPLLSQRLLISNVFLTTGKLYCSSVIPLVKFEAGSVRSLCSAPVPVNPRLFPNAFVIVRKIKRCEIWKCIHVLPLYDTIEGGTGDLFDATSNFSEIWKRIHVPFSCTNLEGDLSKLREIVHTTCKEIGFTSPDVRLDADNCKILDNIDQESSDIAKGVHNHLSKKPKEIKVGDQGQMLGYTTNETPKLMPQPCPRHQSRYEINRS</sequence>
<accession>A0ACB9GIB4</accession>
<proteinExistence type="predicted"/>
<evidence type="ECO:0000313" key="2">
    <source>
        <dbReference type="Proteomes" id="UP001055811"/>
    </source>
</evidence>
<protein>
    <submittedName>
        <fullName evidence="1">Uncharacterized protein</fullName>
    </submittedName>
</protein>
<dbReference type="EMBL" id="CM042010">
    <property type="protein sequence ID" value="KAI3782487.1"/>
    <property type="molecule type" value="Genomic_DNA"/>
</dbReference>
<organism evidence="1 2">
    <name type="scientific">Cichorium intybus</name>
    <name type="common">Chicory</name>
    <dbReference type="NCBI Taxonomy" id="13427"/>
    <lineage>
        <taxon>Eukaryota</taxon>
        <taxon>Viridiplantae</taxon>
        <taxon>Streptophyta</taxon>
        <taxon>Embryophyta</taxon>
        <taxon>Tracheophyta</taxon>
        <taxon>Spermatophyta</taxon>
        <taxon>Magnoliopsida</taxon>
        <taxon>eudicotyledons</taxon>
        <taxon>Gunneridae</taxon>
        <taxon>Pentapetalae</taxon>
        <taxon>asterids</taxon>
        <taxon>campanulids</taxon>
        <taxon>Asterales</taxon>
        <taxon>Asteraceae</taxon>
        <taxon>Cichorioideae</taxon>
        <taxon>Cichorieae</taxon>
        <taxon>Cichoriinae</taxon>
        <taxon>Cichorium</taxon>
    </lineage>
</organism>
<dbReference type="Proteomes" id="UP001055811">
    <property type="component" value="Linkage Group LG02"/>
</dbReference>
<gene>
    <name evidence="1" type="ORF">L2E82_12535</name>
</gene>